<dbReference type="Bgee" id="ENSMMUG00000061118">
    <property type="expression patterns" value="Expressed in testis and 1 other cell type or tissue"/>
</dbReference>
<sequence>AVLNNAGKINCHSKPLLDSYVLKLITRSGDRDHPGEHGETPSLLKIQKISRARWRAPVVQLLRRLRQENGVNLGGRACSEPRSRHCTPAWGTERDSVSKKKKK</sequence>
<reference evidence="2" key="2">
    <citation type="submission" date="2019-01" db="EMBL/GenBank/DDBJ databases">
        <authorList>
            <person name="Graves T."/>
            <person name="Eichler E.E."/>
            <person name="Wilson R.K."/>
        </authorList>
    </citation>
    <scope>NUCLEOTIDE SEQUENCE [LARGE SCALE GENOMIC DNA]</scope>
    <source>
        <strain evidence="2">17573</strain>
    </source>
</reference>
<dbReference type="Ensembl" id="ENSMMUT00000108481.1">
    <property type="protein sequence ID" value="ENSMMUP00000072194.1"/>
    <property type="gene ID" value="ENSMMUG00000061118.1"/>
</dbReference>
<evidence type="ECO:0000313" key="2">
    <source>
        <dbReference type="Ensembl" id="ENSMMUP00000072194.1"/>
    </source>
</evidence>
<reference evidence="3" key="1">
    <citation type="journal article" date="2007" name="Science">
        <title>Evolutionary and biomedical insights from the rhesus macaque genome.</title>
        <authorList>
            <person name="Gibbs R.A."/>
            <person name="Rogers J."/>
            <person name="Katze M.G."/>
            <person name="Bumgarner R."/>
            <person name="Weinstock G.M."/>
            <person name="Mardis E.R."/>
            <person name="Remington K.A."/>
            <person name="Strausberg R.L."/>
            <person name="Venter J.C."/>
            <person name="Wilson R.K."/>
            <person name="Batzer M.A."/>
            <person name="Bustamante C.D."/>
            <person name="Eichler E.E."/>
            <person name="Hahn M.W."/>
            <person name="Hardison R.C."/>
            <person name="Makova K.D."/>
            <person name="Miller W."/>
            <person name="Milosavljevic A."/>
            <person name="Palermo R.E."/>
            <person name="Siepel A."/>
            <person name="Sikela J.M."/>
            <person name="Attaway T."/>
            <person name="Bell S."/>
            <person name="Bernard K.E."/>
            <person name="Buhay C.J."/>
            <person name="Chandrabose M.N."/>
            <person name="Dao M."/>
            <person name="Davis C."/>
            <person name="Delehaunty K.D."/>
            <person name="Ding Y."/>
            <person name="Dinh H.H."/>
            <person name="Dugan-Rocha S."/>
            <person name="Fulton L.A."/>
            <person name="Gabisi R.A."/>
            <person name="Garner T.T."/>
            <person name="Godfrey J."/>
            <person name="Hawes A.C."/>
            <person name="Hernandez J."/>
            <person name="Hines S."/>
            <person name="Holder M."/>
            <person name="Hume J."/>
            <person name="Jhangiani S.N."/>
            <person name="Joshi V."/>
            <person name="Khan Z.M."/>
            <person name="Kirkness E.F."/>
            <person name="Cree A."/>
            <person name="Fowler R.G."/>
            <person name="Lee S."/>
            <person name="Lewis L.R."/>
            <person name="Li Z."/>
            <person name="Liu Y.-S."/>
            <person name="Moore S.M."/>
            <person name="Muzny D."/>
            <person name="Nazareth L.V."/>
            <person name="Ngo D.N."/>
            <person name="Okwuonu G.O."/>
            <person name="Pai G."/>
            <person name="Parker D."/>
            <person name="Paul H.A."/>
            <person name="Pfannkoch C."/>
            <person name="Pohl C.S."/>
            <person name="Rogers Y.-H.C."/>
            <person name="Ruiz S.J."/>
            <person name="Sabo A."/>
            <person name="Santibanez J."/>
            <person name="Schneider B.W."/>
            <person name="Smith S.M."/>
            <person name="Sodergren E."/>
            <person name="Svatek A.F."/>
            <person name="Utterback T.R."/>
            <person name="Vattathil S."/>
            <person name="Warren W."/>
            <person name="White C.S."/>
            <person name="Chinwalla A.T."/>
            <person name="Feng Y."/>
            <person name="Halpern A.L."/>
            <person name="Hillier L.W."/>
            <person name="Huang X."/>
            <person name="Minx P."/>
            <person name="Nelson J.O."/>
            <person name="Pepin K.H."/>
            <person name="Qin X."/>
            <person name="Sutton G.G."/>
            <person name="Venter E."/>
            <person name="Walenz B.P."/>
            <person name="Wallis J.W."/>
            <person name="Worley K.C."/>
            <person name="Yang S.-P."/>
            <person name="Jones S.M."/>
            <person name="Marra M.A."/>
            <person name="Rocchi M."/>
            <person name="Schein J.E."/>
            <person name="Baertsch R."/>
            <person name="Clarke L."/>
            <person name="Csuros M."/>
            <person name="Glasscock J."/>
            <person name="Harris R.A."/>
            <person name="Havlak P."/>
            <person name="Jackson A.R."/>
            <person name="Jiang H."/>
            <person name="Liu Y."/>
            <person name="Messina D.N."/>
            <person name="Shen Y."/>
            <person name="Song H.X.-Z."/>
            <person name="Wylie T."/>
            <person name="Zhang L."/>
            <person name="Birney E."/>
            <person name="Han K."/>
            <person name="Konkel M.K."/>
            <person name="Lee J."/>
            <person name="Smit A.F.A."/>
            <person name="Ullmer B."/>
            <person name="Wang H."/>
            <person name="Xing J."/>
            <person name="Burhans R."/>
            <person name="Cheng Z."/>
            <person name="Karro J.E."/>
            <person name="Ma J."/>
            <person name="Raney B."/>
            <person name="She X."/>
            <person name="Cox M.J."/>
            <person name="Demuth J.P."/>
            <person name="Dumas L.J."/>
            <person name="Han S.-G."/>
            <person name="Hopkins J."/>
            <person name="Karimpour-Fard A."/>
            <person name="Kim Y.H."/>
            <person name="Pollack J.R."/>
            <person name="Vinar T."/>
            <person name="Addo-Quaye C."/>
            <person name="Degenhardt J."/>
            <person name="Denby A."/>
            <person name="Hubisz M.J."/>
            <person name="Indap A."/>
            <person name="Kosiol C."/>
            <person name="Lahn B.T."/>
            <person name="Lawson H.A."/>
            <person name="Marklein A."/>
            <person name="Nielsen R."/>
            <person name="Vallender E.J."/>
            <person name="Clark A.G."/>
            <person name="Ferguson B."/>
            <person name="Hernandez R.D."/>
            <person name="Hirani K."/>
            <person name="Kehrer-Sawatzki H."/>
            <person name="Kolb J."/>
            <person name="Patil S."/>
            <person name="Pu L.-L."/>
            <person name="Ren Y."/>
            <person name="Smith D.G."/>
            <person name="Wheeler D.A."/>
            <person name="Schenck I."/>
            <person name="Ball E.V."/>
            <person name="Chen R."/>
            <person name="Cooper D.N."/>
            <person name="Giardine B."/>
            <person name="Hsu F."/>
            <person name="Kent W.J."/>
            <person name="Lesk A."/>
            <person name="Nelson D.L."/>
            <person name="O'brien W.E."/>
            <person name="Pruefer K."/>
            <person name="Stenson P.D."/>
            <person name="Wallace J.C."/>
            <person name="Ke H."/>
            <person name="Liu X.-M."/>
            <person name="Wang P."/>
            <person name="Xiang A.P."/>
            <person name="Yang F."/>
            <person name="Barber G.P."/>
            <person name="Haussler D."/>
            <person name="Karolchik D."/>
            <person name="Kern A.D."/>
            <person name="Kuhn R.M."/>
            <person name="Smith K.E."/>
            <person name="Zwieg A.S."/>
        </authorList>
    </citation>
    <scope>NUCLEOTIDE SEQUENCE [LARGE SCALE GENOMIC DNA]</scope>
    <source>
        <strain evidence="3">17573</strain>
    </source>
</reference>
<keyword evidence="3" id="KW-1185">Reference proteome</keyword>
<dbReference type="VEuPathDB" id="HostDB:ENSMMUG00000061118"/>
<dbReference type="OMA" id="NAGKINC"/>
<evidence type="ECO:0000256" key="1">
    <source>
        <dbReference type="SAM" id="MobiDB-lite"/>
    </source>
</evidence>
<dbReference type="Proteomes" id="UP000006718">
    <property type="component" value="Chromosome 10"/>
</dbReference>
<protein>
    <submittedName>
        <fullName evidence="2">Uncharacterized protein</fullName>
    </submittedName>
</protein>
<reference evidence="2" key="4">
    <citation type="submission" date="2025-09" db="UniProtKB">
        <authorList>
            <consortium name="Ensembl"/>
        </authorList>
    </citation>
    <scope>IDENTIFICATION</scope>
    <source>
        <strain evidence="2">17573</strain>
    </source>
</reference>
<feature type="region of interest" description="Disordered" evidence="1">
    <location>
        <begin position="74"/>
        <end position="103"/>
    </location>
</feature>
<reference evidence="2" key="3">
    <citation type="submission" date="2025-08" db="UniProtKB">
        <authorList>
            <consortium name="Ensembl"/>
        </authorList>
    </citation>
    <scope>IDENTIFICATION</scope>
    <source>
        <strain evidence="2">17573</strain>
    </source>
</reference>
<evidence type="ECO:0000313" key="3">
    <source>
        <dbReference type="Proteomes" id="UP000006718"/>
    </source>
</evidence>
<dbReference type="GeneTree" id="ENSGT00940000163244"/>
<proteinExistence type="predicted"/>
<organism evidence="2 3">
    <name type="scientific">Macaca mulatta</name>
    <name type="common">Rhesus macaque</name>
    <dbReference type="NCBI Taxonomy" id="9544"/>
    <lineage>
        <taxon>Eukaryota</taxon>
        <taxon>Metazoa</taxon>
        <taxon>Chordata</taxon>
        <taxon>Craniata</taxon>
        <taxon>Vertebrata</taxon>
        <taxon>Euteleostomi</taxon>
        <taxon>Mammalia</taxon>
        <taxon>Eutheria</taxon>
        <taxon>Euarchontoglires</taxon>
        <taxon>Primates</taxon>
        <taxon>Haplorrhini</taxon>
        <taxon>Catarrhini</taxon>
        <taxon>Cercopithecidae</taxon>
        <taxon>Cercopithecinae</taxon>
        <taxon>Macaca</taxon>
    </lineage>
</organism>
<dbReference type="AlphaFoldDB" id="A0A5F8A2P5"/>
<accession>A0A5F8A2P5</accession>
<name>A0A5F8A2P5_MACMU</name>
<dbReference type="InParanoid" id="A0A5F8A2P5"/>
<feature type="compositionally biased region" description="Basic and acidic residues" evidence="1">
    <location>
        <begin position="92"/>
        <end position="103"/>
    </location>
</feature>